<reference evidence="1 2" key="1">
    <citation type="submission" date="2017-01" db="EMBL/GenBank/DDBJ databases">
        <title>Bacillus cereus isolates.</title>
        <authorList>
            <person name="Beno S.M."/>
        </authorList>
    </citation>
    <scope>NUCLEOTIDE SEQUENCE [LARGE SCALE GENOMIC DNA]</scope>
    <source>
        <strain evidence="1 2">FSL K6-1030</strain>
    </source>
</reference>
<organism evidence="1 2">
    <name type="scientific">Bacillus cereus</name>
    <dbReference type="NCBI Taxonomy" id="1396"/>
    <lineage>
        <taxon>Bacteria</taxon>
        <taxon>Bacillati</taxon>
        <taxon>Bacillota</taxon>
        <taxon>Bacilli</taxon>
        <taxon>Bacillales</taxon>
        <taxon>Bacillaceae</taxon>
        <taxon>Bacillus</taxon>
        <taxon>Bacillus cereus group</taxon>
    </lineage>
</organism>
<dbReference type="AlphaFoldDB" id="A0A9X6GCV3"/>
<dbReference type="Proteomes" id="UP000190641">
    <property type="component" value="Unassembled WGS sequence"/>
</dbReference>
<evidence type="ECO:0000313" key="1">
    <source>
        <dbReference type="EMBL" id="OOR71818.1"/>
    </source>
</evidence>
<gene>
    <name evidence="1" type="ORF">BLX06_28430</name>
</gene>
<sequence>MRVWCESVQRFPIGCTRKKKIQNGSHYQMLELYNRYRKLLCSLLTQRVIQRNAYLFPQKVKSSYLVVYCILYNTQALRASFFADFTKKMWQYPEKIRQTPKHLVKKINHSYAW</sequence>
<dbReference type="EMBL" id="MUAU01000167">
    <property type="protein sequence ID" value="OOR71818.1"/>
    <property type="molecule type" value="Genomic_DNA"/>
</dbReference>
<comment type="caution">
    <text evidence="1">The sequence shown here is derived from an EMBL/GenBank/DDBJ whole genome shotgun (WGS) entry which is preliminary data.</text>
</comment>
<evidence type="ECO:0000313" key="2">
    <source>
        <dbReference type="Proteomes" id="UP000190641"/>
    </source>
</evidence>
<name>A0A9X6GCV3_BACCE</name>
<proteinExistence type="predicted"/>
<accession>A0A9X6GCV3</accession>
<protein>
    <submittedName>
        <fullName evidence="1">Uncharacterized protein</fullName>
    </submittedName>
</protein>